<organism evidence="6 7">
    <name type="scientific">Podila minutissima</name>
    <dbReference type="NCBI Taxonomy" id="64525"/>
    <lineage>
        <taxon>Eukaryota</taxon>
        <taxon>Fungi</taxon>
        <taxon>Fungi incertae sedis</taxon>
        <taxon>Mucoromycota</taxon>
        <taxon>Mortierellomycotina</taxon>
        <taxon>Mortierellomycetes</taxon>
        <taxon>Mortierellales</taxon>
        <taxon>Mortierellaceae</taxon>
        <taxon>Podila</taxon>
    </lineage>
</organism>
<accession>A0A9P5SRX5</accession>
<dbReference type="PANTHER" id="PTHR10634">
    <property type="entry name" value="AN1-TYPE ZINC FINGER PROTEIN"/>
    <property type="match status" value="1"/>
</dbReference>
<comment type="caution">
    <text evidence="6">The sequence shown here is derived from an EMBL/GenBank/DDBJ whole genome shotgun (WGS) entry which is preliminary data.</text>
</comment>
<dbReference type="Pfam" id="PF01754">
    <property type="entry name" value="zf-A20"/>
    <property type="match status" value="1"/>
</dbReference>
<evidence type="ECO:0000259" key="5">
    <source>
        <dbReference type="PROSITE" id="PS51036"/>
    </source>
</evidence>
<keyword evidence="2" id="KW-0863">Zinc-finger</keyword>
<dbReference type="SUPFAM" id="SSF57716">
    <property type="entry name" value="Glucocorticoid receptor-like (DNA-binding domain)"/>
    <property type="match status" value="1"/>
</dbReference>
<dbReference type="InterPro" id="IPR050652">
    <property type="entry name" value="AN1_A20_ZnFinger"/>
</dbReference>
<dbReference type="GO" id="GO:0003677">
    <property type="term" value="F:DNA binding"/>
    <property type="evidence" value="ECO:0007669"/>
    <property type="project" value="InterPro"/>
</dbReference>
<feature type="compositionally biased region" description="Low complexity" evidence="4">
    <location>
        <begin position="99"/>
        <end position="111"/>
    </location>
</feature>
<keyword evidence="1" id="KW-0479">Metal-binding</keyword>
<gene>
    <name evidence="6" type="primary">RABGEF1</name>
    <name evidence="6" type="ORF">BG006_008420</name>
</gene>
<evidence type="ECO:0000256" key="4">
    <source>
        <dbReference type="SAM" id="MobiDB-lite"/>
    </source>
</evidence>
<dbReference type="InterPro" id="IPR002653">
    <property type="entry name" value="Znf_A20"/>
</dbReference>
<dbReference type="GO" id="GO:0008270">
    <property type="term" value="F:zinc ion binding"/>
    <property type="evidence" value="ECO:0007669"/>
    <property type="project" value="UniProtKB-KW"/>
</dbReference>
<reference evidence="6" key="1">
    <citation type="journal article" date="2020" name="Fungal Divers.">
        <title>Resolving the Mortierellaceae phylogeny through synthesis of multi-gene phylogenetics and phylogenomics.</title>
        <authorList>
            <person name="Vandepol N."/>
            <person name="Liber J."/>
            <person name="Desiro A."/>
            <person name="Na H."/>
            <person name="Kennedy M."/>
            <person name="Barry K."/>
            <person name="Grigoriev I.V."/>
            <person name="Miller A.N."/>
            <person name="O'Donnell K."/>
            <person name="Stajich J.E."/>
            <person name="Bonito G."/>
        </authorList>
    </citation>
    <scope>NUCLEOTIDE SEQUENCE</scope>
    <source>
        <strain evidence="6">NVP1</strain>
    </source>
</reference>
<evidence type="ECO:0000256" key="2">
    <source>
        <dbReference type="ARBA" id="ARBA00022771"/>
    </source>
</evidence>
<dbReference type="SMART" id="SM00259">
    <property type="entry name" value="ZnF_A20"/>
    <property type="match status" value="1"/>
</dbReference>
<dbReference type="InterPro" id="IPR035896">
    <property type="entry name" value="AN1-like_Znf"/>
</dbReference>
<evidence type="ECO:0000313" key="7">
    <source>
        <dbReference type="Proteomes" id="UP000696485"/>
    </source>
</evidence>
<proteinExistence type="predicted"/>
<dbReference type="PANTHER" id="PTHR10634:SF67">
    <property type="entry name" value="AN1-TYPE ZINC FINGER PROTEIN 3"/>
    <property type="match status" value="1"/>
</dbReference>
<keyword evidence="7" id="KW-1185">Reference proteome</keyword>
<feature type="domain" description="A20-type" evidence="5">
    <location>
        <begin position="7"/>
        <end position="41"/>
    </location>
</feature>
<dbReference type="Proteomes" id="UP000696485">
    <property type="component" value="Unassembled WGS sequence"/>
</dbReference>
<protein>
    <submittedName>
        <fullName evidence="6">Rab5 GDP/GTP exchange factor</fullName>
    </submittedName>
</protein>
<dbReference type="AlphaFoldDB" id="A0A9P5SRX5"/>
<feature type="region of interest" description="Disordered" evidence="4">
    <location>
        <begin position="65"/>
        <end position="125"/>
    </location>
</feature>
<keyword evidence="3" id="KW-0862">Zinc</keyword>
<dbReference type="PROSITE" id="PS51036">
    <property type="entry name" value="ZF_A20"/>
    <property type="match status" value="1"/>
</dbReference>
<dbReference type="SUPFAM" id="SSF118310">
    <property type="entry name" value="AN1-like Zinc finger"/>
    <property type="match status" value="1"/>
</dbReference>
<dbReference type="Gene3D" id="4.10.1110.10">
    <property type="entry name" value="AN1-like Zinc finger"/>
    <property type="match status" value="1"/>
</dbReference>
<evidence type="ECO:0000256" key="1">
    <source>
        <dbReference type="ARBA" id="ARBA00022723"/>
    </source>
</evidence>
<sequence>MEDNNAQNLPVNCANGCGFYGNPINNNLCSKCFKELSAKNGGLQADANSTATKATEPNLLQRLTTAPVASSPSSTSSSPAPAPTPAPVPQQDNAPTPPTSSGVSTPASVASDAPETPAPGEKKVQTNKGRCYMCRVKIPLAKQAIGKCRCDFVFCDAHKAPGKHDCEFDFAKMGKDLLTKANPKLNEKPTGGRSFTRIQ</sequence>
<dbReference type="SMART" id="SM00154">
    <property type="entry name" value="ZnF_AN1"/>
    <property type="match status" value="1"/>
</dbReference>
<evidence type="ECO:0000256" key="3">
    <source>
        <dbReference type="ARBA" id="ARBA00022833"/>
    </source>
</evidence>
<dbReference type="EMBL" id="JAAAUY010000057">
    <property type="protein sequence ID" value="KAF9336501.1"/>
    <property type="molecule type" value="Genomic_DNA"/>
</dbReference>
<name>A0A9P5SRX5_9FUNG</name>
<dbReference type="Gene3D" id="1.20.5.4770">
    <property type="match status" value="1"/>
</dbReference>
<dbReference type="InterPro" id="IPR000058">
    <property type="entry name" value="Znf_AN1"/>
</dbReference>
<feature type="compositionally biased region" description="Low complexity" evidence="4">
    <location>
        <begin position="65"/>
        <end position="79"/>
    </location>
</feature>
<evidence type="ECO:0000313" key="6">
    <source>
        <dbReference type="EMBL" id="KAF9336501.1"/>
    </source>
</evidence>